<sequence length="517" mass="59481">MIMATPTEEELLILNSIIYDPSFSKYFQNSDNKSIYQWAKEFDKNSIDDANKPGEISKEEFSNIIDTIKKNHNVYKKMKVRNIENEPANKKGTQNVTNATITYENNTIIVYKGTGGDLEWRDNGEGAYSDVTDTNQQKKALEYYEQMKKNFASNGEKIYVTGHSKGGNKAQYVGVLKGDEIEHVYAFDGQGFGQAFLIKYKKLIEKNKDKITNISNEYDFVNILLFPVAGEQIYIKSTTSFGILDGSSFAFDKNNDPKNLTNYILGIGGKALKHKFLGVHSPYAMFTLKNGELKLNETVNQSDLMKELHNLLGYYAKYMEEEDFRFVIYSIMNIMIEDDNAYGDKYTMPDGFIERMLSLTKGYIEKNKDCNSLEVLGILNSIFGMDNSLGIWLMYQAIESENYALQIRDFSDDVKKNLLSIVEEVDDEEWYDIFKWDIFYRVEGLLGQLDFSSDANELNQYYRKLIDIQGVSKNQINKIFSSVYEKDIQFAKELKKIDESINAINSSLNEIIQSFKF</sequence>
<dbReference type="RefSeq" id="WP_087285707.1">
    <property type="nucleotide sequence ID" value="NZ_CALURN010000013.1"/>
</dbReference>
<dbReference type="SUPFAM" id="SSF53474">
    <property type="entry name" value="alpha/beta-Hydrolases"/>
    <property type="match status" value="1"/>
</dbReference>
<dbReference type="AlphaFoldDB" id="A0A3E5FLV6"/>
<dbReference type="EMBL" id="QSVF01000061">
    <property type="protein sequence ID" value="RGO06439.1"/>
    <property type="molecule type" value="Genomic_DNA"/>
</dbReference>
<evidence type="ECO:0000313" key="2">
    <source>
        <dbReference type="Proteomes" id="UP000261087"/>
    </source>
</evidence>
<reference evidence="1 2" key="1">
    <citation type="submission" date="2018-08" db="EMBL/GenBank/DDBJ databases">
        <title>A genome reference for cultivated species of the human gut microbiota.</title>
        <authorList>
            <person name="Zou Y."/>
            <person name="Xue W."/>
            <person name="Luo G."/>
        </authorList>
    </citation>
    <scope>NUCLEOTIDE SEQUENCE [LARGE SCALE GENOMIC DNA]</scope>
    <source>
        <strain evidence="1 2">OM02-6</strain>
    </source>
</reference>
<gene>
    <name evidence="1" type="ORF">DXB31_12105</name>
</gene>
<protein>
    <submittedName>
        <fullName evidence="1">DUF2974 domain-containing protein</fullName>
    </submittedName>
</protein>
<dbReference type="InterPro" id="IPR024499">
    <property type="entry name" value="Mbeg1-like"/>
</dbReference>
<dbReference type="Gene3D" id="3.40.50.1820">
    <property type="entry name" value="alpha/beta hydrolase"/>
    <property type="match status" value="1"/>
</dbReference>
<dbReference type="Proteomes" id="UP000261087">
    <property type="component" value="Unassembled WGS sequence"/>
</dbReference>
<dbReference type="Pfam" id="PF11187">
    <property type="entry name" value="Mbeg1-like"/>
    <property type="match status" value="1"/>
</dbReference>
<proteinExistence type="predicted"/>
<evidence type="ECO:0000313" key="1">
    <source>
        <dbReference type="EMBL" id="RGO06439.1"/>
    </source>
</evidence>
<accession>A0A3E5FLV6</accession>
<name>A0A3E5FLV6_9FIRM</name>
<organism evidence="1 2">
    <name type="scientific">Thomasclavelia spiroformis</name>
    <dbReference type="NCBI Taxonomy" id="29348"/>
    <lineage>
        <taxon>Bacteria</taxon>
        <taxon>Bacillati</taxon>
        <taxon>Bacillota</taxon>
        <taxon>Erysipelotrichia</taxon>
        <taxon>Erysipelotrichales</taxon>
        <taxon>Coprobacillaceae</taxon>
        <taxon>Thomasclavelia</taxon>
    </lineage>
</organism>
<comment type="caution">
    <text evidence="1">The sequence shown here is derived from an EMBL/GenBank/DDBJ whole genome shotgun (WGS) entry which is preliminary data.</text>
</comment>
<dbReference type="InterPro" id="IPR029058">
    <property type="entry name" value="AB_hydrolase_fold"/>
</dbReference>